<feature type="region of interest" description="Disordered" evidence="1">
    <location>
        <begin position="1"/>
        <end position="23"/>
    </location>
</feature>
<dbReference type="Pfam" id="PF13456">
    <property type="entry name" value="RVT_3"/>
    <property type="match status" value="1"/>
</dbReference>
<dbReference type="GO" id="GO:0004523">
    <property type="term" value="F:RNA-DNA hybrid ribonuclease activity"/>
    <property type="evidence" value="ECO:0007669"/>
    <property type="project" value="InterPro"/>
</dbReference>
<name>A0A834TS09_9FABA</name>
<dbReference type="PROSITE" id="PS50879">
    <property type="entry name" value="RNASE_H_1"/>
    <property type="match status" value="1"/>
</dbReference>
<dbReference type="OrthoDB" id="687991at2759"/>
<dbReference type="SUPFAM" id="SSF53098">
    <property type="entry name" value="Ribonuclease H-like"/>
    <property type="match status" value="1"/>
</dbReference>
<reference evidence="3" key="1">
    <citation type="submission" date="2020-09" db="EMBL/GenBank/DDBJ databases">
        <title>Genome-Enabled Discovery of Anthraquinone Biosynthesis in Senna tora.</title>
        <authorList>
            <person name="Kang S.-H."/>
            <person name="Pandey R.P."/>
            <person name="Lee C.-M."/>
            <person name="Sim J.-S."/>
            <person name="Jeong J.-T."/>
            <person name="Choi B.-S."/>
            <person name="Jung M."/>
            <person name="Ginzburg D."/>
            <person name="Zhao K."/>
            <person name="Won S.Y."/>
            <person name="Oh T.-J."/>
            <person name="Yu Y."/>
            <person name="Kim N.-H."/>
            <person name="Lee O.R."/>
            <person name="Lee T.-H."/>
            <person name="Bashyal P."/>
            <person name="Kim T.-S."/>
            <person name="Lee W.-H."/>
            <person name="Kawkins C."/>
            <person name="Kim C.-K."/>
            <person name="Kim J.S."/>
            <person name="Ahn B.O."/>
            <person name="Rhee S.Y."/>
            <person name="Sohng J.K."/>
        </authorList>
    </citation>
    <scope>NUCLEOTIDE SEQUENCE</scope>
    <source>
        <tissue evidence="3">Leaf</tissue>
    </source>
</reference>
<accession>A0A834TS09</accession>
<dbReference type="CDD" id="cd06222">
    <property type="entry name" value="RNase_H_like"/>
    <property type="match status" value="1"/>
</dbReference>
<dbReference type="InterPro" id="IPR036397">
    <property type="entry name" value="RNaseH_sf"/>
</dbReference>
<evidence type="ECO:0000256" key="1">
    <source>
        <dbReference type="SAM" id="MobiDB-lite"/>
    </source>
</evidence>
<evidence type="ECO:0000259" key="2">
    <source>
        <dbReference type="PROSITE" id="PS50879"/>
    </source>
</evidence>
<feature type="compositionally biased region" description="Pro residues" evidence="1">
    <location>
        <begin position="203"/>
        <end position="212"/>
    </location>
</feature>
<feature type="compositionally biased region" description="Polar residues" evidence="1">
    <location>
        <begin position="91"/>
        <end position="131"/>
    </location>
</feature>
<dbReference type="InterPro" id="IPR012337">
    <property type="entry name" value="RNaseH-like_sf"/>
</dbReference>
<dbReference type="Proteomes" id="UP000634136">
    <property type="component" value="Unassembled WGS sequence"/>
</dbReference>
<evidence type="ECO:0000313" key="4">
    <source>
        <dbReference type="Proteomes" id="UP000634136"/>
    </source>
</evidence>
<sequence>MDGVISETPRDQGVEPERTVDDMEDDHVLDLNETGPPISPDVSVLVPIEVKPQLSRKPRLIPNSNVKEGVGIHKKTENQMGNRFSVIANHEQTPNGQDAQTEPNQVQETMETRPTVTVQRQGTNQPENRSQGIKVKQKKVEIIHQPTKRQNLNTTPSHPVKKASKPHLEKSQEHTIVVSHSQGIKIGQSISKSPAKVKDSIPRFPPKGPLEPPKAKQKKDFDDVLFQMKMAENIMTDNKRLRRGFTDNDICKRCGQSSESAIHAIRDCPVVSGLWKSLVHTRYYSSFFTSNLQDWIMCNLSRNMGYEEDFDWSCKFGITCWLVWKQRNQWVFNGKHEEAGALSSIVNIYLNNVNQALNINATGNQLQLKDYIWHPPPNDVIKVNVDGSFLANNLAMSCGGVARDCYGNWLYGYSKSLGKGCSAYAELWSIYFGLSTAWDRGYKKVILESESSFVIKLIQDVSFTAHPLKRLISCIRDFLIKDWQVELIHTLREGNYVAHSLAVHAHSLPLGLNWFNSAPSFCTGVYRFDSLGVVPLVGS</sequence>
<dbReference type="GO" id="GO:0003676">
    <property type="term" value="F:nucleic acid binding"/>
    <property type="evidence" value="ECO:0007669"/>
    <property type="project" value="InterPro"/>
</dbReference>
<dbReference type="Gene3D" id="3.30.420.10">
    <property type="entry name" value="Ribonuclease H-like superfamily/Ribonuclease H"/>
    <property type="match status" value="1"/>
</dbReference>
<dbReference type="AlphaFoldDB" id="A0A834TS09"/>
<organism evidence="3 4">
    <name type="scientific">Senna tora</name>
    <dbReference type="NCBI Taxonomy" id="362788"/>
    <lineage>
        <taxon>Eukaryota</taxon>
        <taxon>Viridiplantae</taxon>
        <taxon>Streptophyta</taxon>
        <taxon>Embryophyta</taxon>
        <taxon>Tracheophyta</taxon>
        <taxon>Spermatophyta</taxon>
        <taxon>Magnoliopsida</taxon>
        <taxon>eudicotyledons</taxon>
        <taxon>Gunneridae</taxon>
        <taxon>Pentapetalae</taxon>
        <taxon>rosids</taxon>
        <taxon>fabids</taxon>
        <taxon>Fabales</taxon>
        <taxon>Fabaceae</taxon>
        <taxon>Caesalpinioideae</taxon>
        <taxon>Cassia clade</taxon>
        <taxon>Senna</taxon>
    </lineage>
</organism>
<feature type="compositionally biased region" description="Polar residues" evidence="1">
    <location>
        <begin position="148"/>
        <end position="157"/>
    </location>
</feature>
<protein>
    <submittedName>
        <fullName evidence="3">Non-LTR retroelement reverse transcriptase-like</fullName>
    </submittedName>
</protein>
<feature type="region of interest" description="Disordered" evidence="1">
    <location>
        <begin position="191"/>
        <end position="218"/>
    </location>
</feature>
<dbReference type="InterPro" id="IPR002156">
    <property type="entry name" value="RNaseH_domain"/>
</dbReference>
<dbReference type="PANTHER" id="PTHR47723">
    <property type="entry name" value="OS05G0353850 PROTEIN"/>
    <property type="match status" value="1"/>
</dbReference>
<keyword evidence="3" id="KW-0548">Nucleotidyltransferase</keyword>
<keyword evidence="3" id="KW-0808">Transferase</keyword>
<gene>
    <name evidence="3" type="ORF">G2W53_017868</name>
</gene>
<comment type="caution">
    <text evidence="3">The sequence shown here is derived from an EMBL/GenBank/DDBJ whole genome shotgun (WGS) entry which is preliminary data.</text>
</comment>
<evidence type="ECO:0000313" key="3">
    <source>
        <dbReference type="EMBL" id="KAF7826704.1"/>
    </source>
</evidence>
<dbReference type="InterPro" id="IPR053151">
    <property type="entry name" value="RNase_H-like"/>
</dbReference>
<feature type="region of interest" description="Disordered" evidence="1">
    <location>
        <begin position="91"/>
        <end position="170"/>
    </location>
</feature>
<proteinExistence type="predicted"/>
<feature type="compositionally biased region" description="Basic and acidic residues" evidence="1">
    <location>
        <begin position="8"/>
        <end position="23"/>
    </location>
</feature>
<keyword evidence="3" id="KW-0695">RNA-directed DNA polymerase</keyword>
<feature type="domain" description="RNase H type-1" evidence="2">
    <location>
        <begin position="377"/>
        <end position="507"/>
    </location>
</feature>
<keyword evidence="4" id="KW-1185">Reference proteome</keyword>
<dbReference type="PANTHER" id="PTHR47723:SF19">
    <property type="entry name" value="POLYNUCLEOTIDYL TRANSFERASE, RIBONUCLEASE H-LIKE SUPERFAMILY PROTEIN"/>
    <property type="match status" value="1"/>
</dbReference>
<dbReference type="InterPro" id="IPR044730">
    <property type="entry name" value="RNase_H-like_dom_plant"/>
</dbReference>
<dbReference type="EMBL" id="JAAIUW010000006">
    <property type="protein sequence ID" value="KAF7826704.1"/>
    <property type="molecule type" value="Genomic_DNA"/>
</dbReference>
<dbReference type="GO" id="GO:0003964">
    <property type="term" value="F:RNA-directed DNA polymerase activity"/>
    <property type="evidence" value="ECO:0007669"/>
    <property type="project" value="UniProtKB-KW"/>
</dbReference>